<proteinExistence type="predicted"/>
<dbReference type="Proteomes" id="UP000182725">
    <property type="component" value="Unassembled WGS sequence"/>
</dbReference>
<dbReference type="AlphaFoldDB" id="A0A1H5FRB2"/>
<dbReference type="InterPro" id="IPR011089">
    <property type="entry name" value="GmrSD_C"/>
</dbReference>
<dbReference type="Pfam" id="PF07510">
    <property type="entry name" value="GmrSD_C"/>
    <property type="match status" value="1"/>
</dbReference>
<evidence type="ECO:0000256" key="1">
    <source>
        <dbReference type="SAM" id="Phobius"/>
    </source>
</evidence>
<evidence type="ECO:0000313" key="3">
    <source>
        <dbReference type="EMBL" id="SEE05949.1"/>
    </source>
</evidence>
<accession>A0A1H5FRB2</accession>
<dbReference type="RefSeq" id="WP_074710339.1">
    <property type="nucleotide sequence ID" value="NZ_FNTV01000001.1"/>
</dbReference>
<keyword evidence="1" id="KW-1133">Transmembrane helix</keyword>
<keyword evidence="1" id="KW-0812">Transmembrane</keyword>
<feature type="transmembrane region" description="Helical" evidence="1">
    <location>
        <begin position="21"/>
        <end position="41"/>
    </location>
</feature>
<organism evidence="3 4">
    <name type="scientific">Arthrobacter alpinus</name>
    <dbReference type="NCBI Taxonomy" id="656366"/>
    <lineage>
        <taxon>Bacteria</taxon>
        <taxon>Bacillati</taxon>
        <taxon>Actinomycetota</taxon>
        <taxon>Actinomycetes</taxon>
        <taxon>Micrococcales</taxon>
        <taxon>Micrococcaceae</taxon>
        <taxon>Arthrobacter</taxon>
    </lineage>
</organism>
<keyword evidence="1" id="KW-0472">Membrane</keyword>
<protein>
    <recommendedName>
        <fullName evidence="2">GmrSD restriction endonucleases C-terminal domain-containing protein</fullName>
    </recommendedName>
</protein>
<gene>
    <name evidence="3" type="ORF">SAMN04489740_0574</name>
</gene>
<evidence type="ECO:0000313" key="4">
    <source>
        <dbReference type="Proteomes" id="UP000182725"/>
    </source>
</evidence>
<sequence length="269" mass="28801">MARHAQVFRSQRSARQRHGRAPVRSAVVLALIVLVVLVGWLHSSGRWPFEANAGPPPKLTALPPAQGKPLVAVGPGTALALLETLEVKGKASGSDYQRSAFGEAWEDADANGCDTRNDVLRRDLQDVRYAENSPCLVASGLLAEPYTGTTVEFRRGKDSSGAVQIDHVVALGNAWRTGAAALTAVQRQSLANDPLNLMAVDGPANEEKSDGDAATWLPPAKKIRCHYVARQISVKAAYRLWVAPAEKAAMVRVLGLCPQQESLPSGYLP</sequence>
<feature type="domain" description="GmrSD restriction endonucleases C-terminal" evidence="2">
    <location>
        <begin position="114"/>
        <end position="253"/>
    </location>
</feature>
<evidence type="ECO:0000259" key="2">
    <source>
        <dbReference type="Pfam" id="PF07510"/>
    </source>
</evidence>
<dbReference type="PANTHER" id="PTHR24094">
    <property type="entry name" value="SECRETED PROTEIN"/>
    <property type="match status" value="1"/>
</dbReference>
<reference evidence="3 4" key="1">
    <citation type="submission" date="2016-10" db="EMBL/GenBank/DDBJ databases">
        <authorList>
            <person name="de Groot N.N."/>
        </authorList>
    </citation>
    <scope>NUCLEOTIDE SEQUENCE [LARGE SCALE GENOMIC DNA]</scope>
    <source>
        <strain evidence="3 4">DSM 22274</strain>
    </source>
</reference>
<dbReference type="PANTHER" id="PTHR24094:SF15">
    <property type="entry name" value="AMP-DEPENDENT SYNTHETASE_LIGASE DOMAIN-CONTAINING PROTEIN-RELATED"/>
    <property type="match status" value="1"/>
</dbReference>
<dbReference type="EMBL" id="FNTV01000001">
    <property type="protein sequence ID" value="SEE05949.1"/>
    <property type="molecule type" value="Genomic_DNA"/>
</dbReference>
<name>A0A1H5FRB2_9MICC</name>